<dbReference type="EMBL" id="LSDN01000017">
    <property type="protein sequence ID" value="KXB80261.1"/>
    <property type="molecule type" value="Genomic_DNA"/>
</dbReference>
<sequence length="142" mass="15891">MKTAVYFGRDEVALQHIEGGESVLCQYEALVGNRFREDGLKTYLPYVAVSASYAGGELEFSWYEGGNGKFTKLDNDLLPKDIVEDYRPMNGKPGQTLYLIGAYYNVRVVRTFKGMGEPLTEEQVLDHFADMEDLAFAEIAGV</sequence>
<gene>
    <name evidence="1" type="ORF">HMPREF1862_01373</name>
</gene>
<evidence type="ECO:0000313" key="2">
    <source>
        <dbReference type="Proteomes" id="UP000070572"/>
    </source>
</evidence>
<reference evidence="1 2" key="1">
    <citation type="submission" date="2016-01" db="EMBL/GenBank/DDBJ databases">
        <authorList>
            <person name="Mitreva M."/>
            <person name="Pepin K.H."/>
            <person name="Mihindukulasuriya K.A."/>
            <person name="Fulton R."/>
            <person name="Fronick C."/>
            <person name="O'Laughlin M."/>
            <person name="Miner T."/>
            <person name="Herter B."/>
            <person name="Rosa B.A."/>
            <person name="Cordes M."/>
            <person name="Tomlinson C."/>
            <person name="Wollam A."/>
            <person name="Palsikar V.B."/>
            <person name="Mardis E.R."/>
            <person name="Wilson R.K."/>
        </authorList>
    </citation>
    <scope>NUCLEOTIDE SEQUENCE [LARGE SCALE GENOMIC DNA]</scope>
    <source>
        <strain evidence="1 2">DNF00696</strain>
    </source>
</reference>
<evidence type="ECO:0000313" key="1">
    <source>
        <dbReference type="EMBL" id="KXB80261.1"/>
    </source>
</evidence>
<proteinExistence type="predicted"/>
<dbReference type="AlphaFoldDB" id="A0AB34WYJ2"/>
<accession>A0AB34WYJ2</accession>
<protein>
    <submittedName>
        <fullName evidence="1">Uncharacterized protein</fullName>
    </submittedName>
</protein>
<dbReference type="Proteomes" id="UP000070572">
    <property type="component" value="Unassembled WGS sequence"/>
</dbReference>
<organism evidence="1 2">
    <name type="scientific">Varibaculum cambriense</name>
    <dbReference type="NCBI Taxonomy" id="184870"/>
    <lineage>
        <taxon>Bacteria</taxon>
        <taxon>Bacillati</taxon>
        <taxon>Actinomycetota</taxon>
        <taxon>Actinomycetes</taxon>
        <taxon>Actinomycetales</taxon>
        <taxon>Actinomycetaceae</taxon>
        <taxon>Varibaculum</taxon>
    </lineage>
</organism>
<dbReference type="RefSeq" id="WP_060920593.1">
    <property type="nucleotide sequence ID" value="NZ_JAWHBH010000009.1"/>
</dbReference>
<name>A0AB34WYJ2_9ACTO</name>
<comment type="caution">
    <text evidence="1">The sequence shown here is derived from an EMBL/GenBank/DDBJ whole genome shotgun (WGS) entry which is preliminary data.</text>
</comment>